<comment type="catalytic activity">
    <reaction evidence="7 8">
        <text>hydrogencarbonate + L-glutamine + 2 ATP + H2O = carbamoyl phosphate + L-glutamate + 2 ADP + phosphate + 2 H(+)</text>
        <dbReference type="Rhea" id="RHEA:18633"/>
        <dbReference type="ChEBI" id="CHEBI:15377"/>
        <dbReference type="ChEBI" id="CHEBI:15378"/>
        <dbReference type="ChEBI" id="CHEBI:17544"/>
        <dbReference type="ChEBI" id="CHEBI:29985"/>
        <dbReference type="ChEBI" id="CHEBI:30616"/>
        <dbReference type="ChEBI" id="CHEBI:43474"/>
        <dbReference type="ChEBI" id="CHEBI:58228"/>
        <dbReference type="ChEBI" id="CHEBI:58359"/>
        <dbReference type="ChEBI" id="CHEBI:456216"/>
        <dbReference type="EC" id="6.3.5.5"/>
    </reaction>
</comment>
<accession>A0A0M0G6Z5</accession>
<keyword evidence="6 8" id="KW-0315">Glutamine amidotransferase</keyword>
<keyword evidence="4 8" id="KW-0547">Nucleotide-binding</keyword>
<evidence type="ECO:0000256" key="4">
    <source>
        <dbReference type="ARBA" id="ARBA00022741"/>
    </source>
</evidence>
<dbReference type="GO" id="GO:0004088">
    <property type="term" value="F:carbamoyl-phosphate synthase (glutamine-hydrolyzing) activity"/>
    <property type="evidence" value="ECO:0007669"/>
    <property type="project" value="UniProtKB-UniRule"/>
</dbReference>
<dbReference type="SUPFAM" id="SSF52317">
    <property type="entry name" value="Class I glutamine amidotransferase-like"/>
    <property type="match status" value="1"/>
</dbReference>
<dbReference type="PRINTS" id="PR00099">
    <property type="entry name" value="CPSGATASE"/>
</dbReference>
<comment type="catalytic activity">
    <reaction evidence="8">
        <text>L-glutamine + H2O = L-glutamate + NH4(+)</text>
        <dbReference type="Rhea" id="RHEA:15889"/>
        <dbReference type="ChEBI" id="CHEBI:15377"/>
        <dbReference type="ChEBI" id="CHEBI:28938"/>
        <dbReference type="ChEBI" id="CHEBI:29985"/>
        <dbReference type="ChEBI" id="CHEBI:58359"/>
    </reaction>
</comment>
<gene>
    <name evidence="8" type="primary">carA</name>
    <name evidence="10" type="ORF">AF331_15205</name>
</gene>
<dbReference type="Pfam" id="PF00117">
    <property type="entry name" value="GATase"/>
    <property type="match status" value="1"/>
</dbReference>
<organism evidence="10 11">
    <name type="scientific">Rossellomorea marisflavi</name>
    <dbReference type="NCBI Taxonomy" id="189381"/>
    <lineage>
        <taxon>Bacteria</taxon>
        <taxon>Bacillati</taxon>
        <taxon>Bacillota</taxon>
        <taxon>Bacilli</taxon>
        <taxon>Bacillales</taxon>
        <taxon>Bacillaceae</taxon>
        <taxon>Rossellomorea</taxon>
    </lineage>
</organism>
<proteinExistence type="inferred from homology"/>
<comment type="pathway">
    <text evidence="1 8">Amino-acid biosynthesis; L-arginine biosynthesis; carbamoyl phosphate from bicarbonate: step 1/1.</text>
</comment>
<comment type="caution">
    <text evidence="8">Lacks conserved residue(s) required for the propagation of feature annotation.</text>
</comment>
<dbReference type="EMBL" id="LGUE01000004">
    <property type="protein sequence ID" value="KON85302.1"/>
    <property type="molecule type" value="Genomic_DNA"/>
</dbReference>
<evidence type="ECO:0000313" key="10">
    <source>
        <dbReference type="EMBL" id="KON85302.1"/>
    </source>
</evidence>
<keyword evidence="8" id="KW-0665">Pyrimidine biosynthesis</keyword>
<dbReference type="GO" id="GO:0006541">
    <property type="term" value="P:glutamine metabolic process"/>
    <property type="evidence" value="ECO:0007669"/>
    <property type="project" value="InterPro"/>
</dbReference>
<dbReference type="EC" id="6.3.5.5" evidence="8"/>
<evidence type="ECO:0000256" key="2">
    <source>
        <dbReference type="ARBA" id="ARBA00007800"/>
    </source>
</evidence>
<feature type="active site" evidence="8">
    <location>
        <position position="323"/>
    </location>
</feature>
<dbReference type="AlphaFoldDB" id="A0A0M0G6Z5"/>
<feature type="binding site" evidence="8">
    <location>
        <position position="213"/>
    </location>
    <ligand>
        <name>L-glutamine</name>
        <dbReference type="ChEBI" id="CHEBI:58359"/>
    </ligand>
</feature>
<dbReference type="InterPro" id="IPR017926">
    <property type="entry name" value="GATASE"/>
</dbReference>
<keyword evidence="3 8" id="KW-0436">Ligase</keyword>
<feature type="domain" description="Carbamoyl-phosphate synthase small subunit N-terminal" evidence="9">
    <location>
        <begin position="1"/>
        <end position="132"/>
    </location>
</feature>
<dbReference type="OrthoDB" id="9804328at2"/>
<dbReference type="RefSeq" id="WP_053428894.1">
    <property type="nucleotide sequence ID" value="NZ_JAMQJB010000002.1"/>
</dbReference>
<dbReference type="HAMAP" id="MF_01209">
    <property type="entry name" value="CPSase_S_chain"/>
    <property type="match status" value="1"/>
</dbReference>
<dbReference type="UniPathway" id="UPA00070">
    <property type="reaction ID" value="UER00115"/>
</dbReference>
<evidence type="ECO:0000256" key="3">
    <source>
        <dbReference type="ARBA" id="ARBA00022598"/>
    </source>
</evidence>
<dbReference type="Pfam" id="PF00988">
    <property type="entry name" value="CPSase_sm_chain"/>
    <property type="match status" value="1"/>
</dbReference>
<dbReference type="STRING" id="189381.GCA_900166615_00863"/>
<dbReference type="InterPro" id="IPR050472">
    <property type="entry name" value="Anth_synth/Amidotransfase"/>
</dbReference>
<evidence type="ECO:0000256" key="6">
    <source>
        <dbReference type="ARBA" id="ARBA00022962"/>
    </source>
</evidence>
<dbReference type="InterPro" id="IPR029062">
    <property type="entry name" value="Class_I_gatase-like"/>
</dbReference>
<feature type="region of interest" description="CPSase" evidence="8">
    <location>
        <begin position="1"/>
        <end position="164"/>
    </location>
</feature>
<feature type="active site" description="Nucleophile" evidence="8">
    <location>
        <position position="238"/>
    </location>
</feature>
<dbReference type="InterPro" id="IPR035686">
    <property type="entry name" value="CPSase_GATase1"/>
</dbReference>
<dbReference type="Proteomes" id="UP000037405">
    <property type="component" value="Unassembled WGS sequence"/>
</dbReference>
<dbReference type="InterPro" id="IPR006274">
    <property type="entry name" value="CarbamoylP_synth_ssu"/>
</dbReference>
<comment type="function">
    <text evidence="8">Small subunit of the glutamine-dependent carbamoyl phosphate synthetase (CPSase). CPSase catalyzes the formation of carbamoyl phosphate from the ammonia moiety of glutamine, carbonate, and phosphate donated by ATP, constituting the first step of 2 biosynthetic pathways, one leading to arginine and/or urea and the other to pyrimidine nucleotides. The small subunit (glutamine amidotransferase) binds and cleaves glutamine to supply the large subunit with the substrate ammonia.</text>
</comment>
<keyword evidence="5 8" id="KW-0067">ATP-binding</keyword>
<dbReference type="PATRIC" id="fig|189381.12.peg.3134"/>
<keyword evidence="8" id="KW-0055">Arginine biosynthesis</keyword>
<keyword evidence="8" id="KW-0028">Amino-acid biosynthesis</keyword>
<feature type="binding site" evidence="8">
    <location>
        <position position="239"/>
    </location>
    <ligand>
        <name>L-glutamine</name>
        <dbReference type="ChEBI" id="CHEBI:58359"/>
    </ligand>
</feature>
<dbReference type="InterPro" id="IPR036480">
    <property type="entry name" value="CarbP_synth_ssu_N_sf"/>
</dbReference>
<dbReference type="GO" id="GO:0005524">
    <property type="term" value="F:ATP binding"/>
    <property type="evidence" value="ECO:0007669"/>
    <property type="project" value="UniProtKB-UniRule"/>
</dbReference>
<dbReference type="PROSITE" id="PS51273">
    <property type="entry name" value="GATASE_TYPE_1"/>
    <property type="match status" value="1"/>
</dbReference>
<comment type="pathway">
    <text evidence="8">Pyrimidine metabolism; UMP biosynthesis via de novo pathway; (S)-dihydroorotate from bicarbonate: step 1/3.</text>
</comment>
<sequence>MPGYLCLENGLTFQGEVHMSGEGPALGEIVFFTGMTGYQEVLTDPSYKDQIVVFTYPLIGQYGINDDDSESMKPQVKGVIMLQAPDVYSHYHANSSLKDYLVKWEIPHMTGVDTRQVVKSIRQGGSQNACISHTSVMPSKDHLTGQIGRVAAQSLQRQGSGNTHIAVIDFGVKKSIVNSLLKLGCSVTVVPFHQLDQLDHLEYDGMVLSNGPGDPKEMTDLLTVLKEKILEVPTLGICLGHQLIALALGGNTEKLLFGHRGANHPVIDGETGKVFITSQNHNYVVEPASLAGTELYPRFRNVNDGSLEGLQHRTKPIVSVQFHPEARPGPEDASWIFEQFHQSITKSGREKIYA</sequence>
<dbReference type="NCBIfam" id="TIGR01368">
    <property type="entry name" value="CPSaseIIsmall"/>
    <property type="match status" value="1"/>
</dbReference>
<dbReference type="GO" id="GO:0006207">
    <property type="term" value="P:'de novo' pyrimidine nucleobase biosynthetic process"/>
    <property type="evidence" value="ECO:0007669"/>
    <property type="project" value="InterPro"/>
</dbReference>
<evidence type="ECO:0000256" key="8">
    <source>
        <dbReference type="HAMAP-Rule" id="MF_01209"/>
    </source>
</evidence>
<protein>
    <recommendedName>
        <fullName evidence="8">Carbamoyl phosphate synthase small chain</fullName>
        <ecNumber evidence="8">6.3.5.5</ecNumber>
    </recommendedName>
    <alternativeName>
        <fullName evidence="8">Carbamoyl phosphate synthetase glutamine chain</fullName>
    </alternativeName>
</protein>
<dbReference type="Gene3D" id="3.50.30.20">
    <property type="entry name" value="Carbamoyl-phosphate synthase small subunit, N-terminal domain"/>
    <property type="match status" value="1"/>
</dbReference>
<dbReference type="PANTHER" id="PTHR43418:SF7">
    <property type="entry name" value="CARBAMOYL-PHOSPHATE SYNTHASE SMALL CHAIN"/>
    <property type="match status" value="1"/>
</dbReference>
<dbReference type="SUPFAM" id="SSF52021">
    <property type="entry name" value="Carbamoyl phosphate synthetase, small subunit N-terminal domain"/>
    <property type="match status" value="1"/>
</dbReference>
<dbReference type="SMART" id="SM01097">
    <property type="entry name" value="CPSase_sm_chain"/>
    <property type="match status" value="1"/>
</dbReference>
<dbReference type="PRINTS" id="PR00096">
    <property type="entry name" value="GATASE"/>
</dbReference>
<dbReference type="GO" id="GO:0004359">
    <property type="term" value="F:glutaminase activity"/>
    <property type="evidence" value="ECO:0007669"/>
    <property type="project" value="RHEA"/>
</dbReference>
<evidence type="ECO:0000256" key="7">
    <source>
        <dbReference type="ARBA" id="ARBA00048816"/>
    </source>
</evidence>
<dbReference type="InterPro" id="IPR002474">
    <property type="entry name" value="CarbamoylP_synth_ssu_N"/>
</dbReference>
<keyword evidence="11" id="KW-1185">Reference proteome</keyword>
<comment type="caution">
    <text evidence="10">The sequence shown here is derived from an EMBL/GenBank/DDBJ whole genome shotgun (WGS) entry which is preliminary data.</text>
</comment>
<comment type="subunit">
    <text evidence="8">Composed of two chains; the small (or glutamine) chain promotes the hydrolysis of glutamine to ammonia, which is used by the large (or ammonia) chain to synthesize carbamoyl phosphate. Tetramer of heterodimers (alpha,beta)4.</text>
</comment>
<feature type="binding site" evidence="8">
    <location>
        <position position="242"/>
    </location>
    <ligand>
        <name>L-glutamine</name>
        <dbReference type="ChEBI" id="CHEBI:58359"/>
    </ligand>
</feature>
<feature type="binding site" evidence="8">
    <location>
        <position position="280"/>
    </location>
    <ligand>
        <name>L-glutamine</name>
        <dbReference type="ChEBI" id="CHEBI:58359"/>
    </ligand>
</feature>
<dbReference type="GO" id="GO:0044205">
    <property type="term" value="P:'de novo' UMP biosynthetic process"/>
    <property type="evidence" value="ECO:0007669"/>
    <property type="project" value="UniProtKB-UniRule"/>
</dbReference>
<evidence type="ECO:0000313" key="11">
    <source>
        <dbReference type="Proteomes" id="UP000037405"/>
    </source>
</evidence>
<reference evidence="11" key="1">
    <citation type="submission" date="2015-07" db="EMBL/GenBank/DDBJ databases">
        <title>Fjat-14235 jcm11544.</title>
        <authorList>
            <person name="Liu B."/>
            <person name="Wang J."/>
            <person name="Zhu Y."/>
            <person name="Liu G."/>
            <person name="Chen Q."/>
            <person name="Chen Z."/>
            <person name="Lan J."/>
            <person name="Che J."/>
            <person name="Ge C."/>
            <person name="Shi H."/>
            <person name="Pan Z."/>
            <person name="Liu X."/>
        </authorList>
    </citation>
    <scope>NUCLEOTIDE SEQUENCE [LARGE SCALE GENOMIC DNA]</scope>
    <source>
        <strain evidence="11">JCM 11544</strain>
    </source>
</reference>
<dbReference type="PRINTS" id="PR00097">
    <property type="entry name" value="ANTSNTHASEII"/>
</dbReference>
<comment type="similarity">
    <text evidence="2 8">Belongs to the CarA family.</text>
</comment>
<evidence type="ECO:0000256" key="1">
    <source>
        <dbReference type="ARBA" id="ARBA00005077"/>
    </source>
</evidence>
<feature type="binding site" evidence="8">
    <location>
        <position position="46"/>
    </location>
    <ligand>
        <name>L-glutamine</name>
        <dbReference type="ChEBI" id="CHEBI:58359"/>
    </ligand>
</feature>
<dbReference type="NCBIfam" id="NF009475">
    <property type="entry name" value="PRK12838.1"/>
    <property type="match status" value="1"/>
</dbReference>
<evidence type="ECO:0000259" key="9">
    <source>
        <dbReference type="SMART" id="SM01097"/>
    </source>
</evidence>
<evidence type="ECO:0000256" key="5">
    <source>
        <dbReference type="ARBA" id="ARBA00022840"/>
    </source>
</evidence>
<dbReference type="CDD" id="cd01744">
    <property type="entry name" value="GATase1_CPSase"/>
    <property type="match status" value="1"/>
</dbReference>
<dbReference type="Gene3D" id="3.40.50.880">
    <property type="match status" value="1"/>
</dbReference>
<name>A0A0M0G6Z5_9BACI</name>
<feature type="binding site" evidence="8">
    <location>
        <position position="211"/>
    </location>
    <ligand>
        <name>L-glutamine</name>
        <dbReference type="ChEBI" id="CHEBI:58359"/>
    </ligand>
</feature>
<dbReference type="UniPathway" id="UPA00068">
    <property type="reaction ID" value="UER00171"/>
</dbReference>
<dbReference type="PANTHER" id="PTHR43418">
    <property type="entry name" value="MULTIFUNCTIONAL TRYPTOPHAN BIOSYNTHESIS PROTEIN-RELATED"/>
    <property type="match status" value="1"/>
</dbReference>
<dbReference type="GO" id="GO:0006526">
    <property type="term" value="P:L-arginine biosynthetic process"/>
    <property type="evidence" value="ECO:0007669"/>
    <property type="project" value="UniProtKB-UniRule"/>
</dbReference>
<feature type="active site" evidence="8">
    <location>
        <position position="325"/>
    </location>
</feature>
<feature type="binding site" evidence="8">
    <location>
        <position position="283"/>
    </location>
    <ligand>
        <name>L-glutamine</name>
        <dbReference type="ChEBI" id="CHEBI:58359"/>
    </ligand>
</feature>